<dbReference type="AlphaFoldDB" id="A0A9P8PAF5"/>
<comment type="caution">
    <text evidence="1">The sequence shown here is derived from an EMBL/GenBank/DDBJ whole genome shotgun (WGS) entry which is preliminary data.</text>
</comment>
<accession>A0A9P8PAF5</accession>
<dbReference type="EMBL" id="JAEUBF010001380">
    <property type="protein sequence ID" value="KAH3667752.1"/>
    <property type="molecule type" value="Genomic_DNA"/>
</dbReference>
<protein>
    <submittedName>
        <fullName evidence="1">Uncharacterized protein</fullName>
    </submittedName>
</protein>
<dbReference type="OrthoDB" id="289721at2759"/>
<evidence type="ECO:0000313" key="1">
    <source>
        <dbReference type="EMBL" id="KAH3667752.1"/>
    </source>
</evidence>
<reference evidence="1" key="1">
    <citation type="journal article" date="2021" name="Open Biol.">
        <title>Shared evolutionary footprints suggest mitochondrial oxidative damage underlies multiple complex I losses in fungi.</title>
        <authorList>
            <person name="Schikora-Tamarit M.A."/>
            <person name="Marcet-Houben M."/>
            <person name="Nosek J."/>
            <person name="Gabaldon T."/>
        </authorList>
    </citation>
    <scope>NUCLEOTIDE SEQUENCE</scope>
    <source>
        <strain evidence="1">CBS6341</strain>
    </source>
</reference>
<reference evidence="1" key="2">
    <citation type="submission" date="2021-01" db="EMBL/GenBank/DDBJ databases">
        <authorList>
            <person name="Schikora-Tamarit M.A."/>
        </authorList>
    </citation>
    <scope>NUCLEOTIDE SEQUENCE</scope>
    <source>
        <strain evidence="1">CBS6341</strain>
    </source>
</reference>
<keyword evidence="2" id="KW-1185">Reference proteome</keyword>
<organism evidence="1 2">
    <name type="scientific">Wickerhamomyces mucosus</name>
    <dbReference type="NCBI Taxonomy" id="1378264"/>
    <lineage>
        <taxon>Eukaryota</taxon>
        <taxon>Fungi</taxon>
        <taxon>Dikarya</taxon>
        <taxon>Ascomycota</taxon>
        <taxon>Saccharomycotina</taxon>
        <taxon>Saccharomycetes</taxon>
        <taxon>Phaffomycetales</taxon>
        <taxon>Wickerhamomycetaceae</taxon>
        <taxon>Wickerhamomyces</taxon>
    </lineage>
</organism>
<gene>
    <name evidence="1" type="ORF">WICMUC_005284</name>
</gene>
<proteinExistence type="predicted"/>
<dbReference type="Proteomes" id="UP000769528">
    <property type="component" value="Unassembled WGS sequence"/>
</dbReference>
<evidence type="ECO:0000313" key="2">
    <source>
        <dbReference type="Proteomes" id="UP000769528"/>
    </source>
</evidence>
<name>A0A9P8PAF5_9ASCO</name>
<sequence length="101" mass="11725">MRPEFYLLKLLQPIFSNLLSMKITSSISDLYILEWDSVLWRTVIGLFNKIEYKYGSEKQNLNIIGWGSWDGLDNNNEVSCTSLKENKYLKAGDDNELLDTI</sequence>